<dbReference type="GO" id="GO:0046872">
    <property type="term" value="F:metal ion binding"/>
    <property type="evidence" value="ECO:0007669"/>
    <property type="project" value="UniProtKB-KW"/>
</dbReference>
<evidence type="ECO:0000256" key="8">
    <source>
        <dbReference type="ARBA" id="ARBA00023235"/>
    </source>
</evidence>
<dbReference type="InterPro" id="IPR011545">
    <property type="entry name" value="DEAD/DEAH_box_helicase_dom"/>
</dbReference>
<dbReference type="Pfam" id="PF00270">
    <property type="entry name" value="DEAD"/>
    <property type="match status" value="1"/>
</dbReference>
<dbReference type="InterPro" id="IPR001650">
    <property type="entry name" value="Helicase_C-like"/>
</dbReference>
<dbReference type="Gene3D" id="1.10.10.10">
    <property type="entry name" value="Winged helix-like DNA-binding domain superfamily/Winged helix DNA-binding domain"/>
    <property type="match status" value="1"/>
</dbReference>
<dbReference type="EC" id="5.6.2.4" evidence="10"/>
<evidence type="ECO:0000256" key="11">
    <source>
        <dbReference type="ARBA" id="ARBA00044535"/>
    </source>
</evidence>
<comment type="caution">
    <text evidence="16">The sequence shown here is derived from an EMBL/GenBank/DDBJ whole genome shotgun (WGS) entry which is preliminary data.</text>
</comment>
<dbReference type="RefSeq" id="WP_106542269.1">
    <property type="nucleotide sequence ID" value="NZ_BLAU01000001.1"/>
</dbReference>
<evidence type="ECO:0000313" key="15">
    <source>
        <dbReference type="EMBL" id="GET21517.1"/>
    </source>
</evidence>
<dbReference type="PROSITE" id="PS51192">
    <property type="entry name" value="HELICASE_ATP_BIND_1"/>
    <property type="match status" value="1"/>
</dbReference>
<dbReference type="EMBL" id="PYGC01000005">
    <property type="protein sequence ID" value="PSK82661.1"/>
    <property type="molecule type" value="Genomic_DNA"/>
</dbReference>
<dbReference type="InterPro" id="IPR027417">
    <property type="entry name" value="P-loop_NTPase"/>
</dbReference>
<dbReference type="GO" id="GO:0005524">
    <property type="term" value="F:ATP binding"/>
    <property type="evidence" value="ECO:0007669"/>
    <property type="project" value="UniProtKB-KW"/>
</dbReference>
<evidence type="ECO:0000256" key="12">
    <source>
        <dbReference type="ARBA" id="ARBA00044550"/>
    </source>
</evidence>
<keyword evidence="6" id="KW-0067">ATP-binding</keyword>
<organism evidence="16 17">
    <name type="scientific">Prolixibacter denitrificans</name>
    <dbReference type="NCBI Taxonomy" id="1541063"/>
    <lineage>
        <taxon>Bacteria</taxon>
        <taxon>Pseudomonadati</taxon>
        <taxon>Bacteroidota</taxon>
        <taxon>Bacteroidia</taxon>
        <taxon>Marinilabiliales</taxon>
        <taxon>Prolixibacteraceae</taxon>
        <taxon>Prolixibacter</taxon>
    </lineage>
</organism>
<keyword evidence="4" id="KW-0378">Hydrolase</keyword>
<dbReference type="EMBL" id="BLAU01000001">
    <property type="protein sequence ID" value="GET21517.1"/>
    <property type="molecule type" value="Genomic_DNA"/>
</dbReference>
<evidence type="ECO:0000313" key="17">
    <source>
        <dbReference type="Proteomes" id="UP000240621"/>
    </source>
</evidence>
<evidence type="ECO:0000256" key="2">
    <source>
        <dbReference type="ARBA" id="ARBA00022723"/>
    </source>
</evidence>
<evidence type="ECO:0000256" key="3">
    <source>
        <dbReference type="ARBA" id="ARBA00022741"/>
    </source>
</evidence>
<dbReference type="AlphaFoldDB" id="A0A2P8CCH3"/>
<sequence length="635" mass="73028">MSDFHEILKKYWGYDDFRPLQEEIIHSVASGNDTLGLMPTGGGKSITFQVFSMANEGLCLVVTPLIALMKDQVENLKKRRIKALAVYSGMTSIEIDVTLKNAVYGDYKFLYVSPERLVSSSFQEYLHRMNLNLITVDEAHCISQWGYDFRPSYLNIASLREHFPEVPILALTATATPDVVDDIQDKLKFREKNVLQKSFYRENLVYMVRQKEDKLGYLVESVKKAKGSGVVYVRSRKKTREITELLRRERVSADFYHAGLAPEIRARKQDEWMNGKSRVIVATNAFGMGIDKPDVRFVIHVDLPDSLEAYFQEAGRAGRDGKKAAAVLLFNATDKRRLHKQVTDSFPEMDMIRRVYKALGNYFSVAVGTGKGRVFDFNLADFSRNFNLQPLAVFHCLKILQREGYIEFTDELEHSSRIFFRVTRDELYKFQVANASFDAFIKLLLRSYTGVFSEFTVVNEQILAQRAKTTVDVVKEYLSRLNTLKVVHYIPRRKSALVIFTKERIEEKRIKISPENYAIRKQRFLERVDAVIDYAAQEEQCRSVVLLNYFGQSDGQPCGECDVCRREHKAGVTRSEFEHISRKVNELLLEQPLAIQELVREVDGKEKQVLGVTRWMLDNGSIINGSDGRLHCRES</sequence>
<keyword evidence="8" id="KW-0413">Isomerase</keyword>
<dbReference type="Proteomes" id="UP000240621">
    <property type="component" value="Unassembled WGS sequence"/>
</dbReference>
<dbReference type="GO" id="GO:0006310">
    <property type="term" value="P:DNA recombination"/>
    <property type="evidence" value="ECO:0007669"/>
    <property type="project" value="InterPro"/>
</dbReference>
<evidence type="ECO:0000256" key="1">
    <source>
        <dbReference type="ARBA" id="ARBA00005446"/>
    </source>
</evidence>
<dbReference type="InterPro" id="IPR032284">
    <property type="entry name" value="RecQ_Zn-bd"/>
</dbReference>
<evidence type="ECO:0000259" key="13">
    <source>
        <dbReference type="PROSITE" id="PS51192"/>
    </source>
</evidence>
<dbReference type="GO" id="GO:0005737">
    <property type="term" value="C:cytoplasm"/>
    <property type="evidence" value="ECO:0007669"/>
    <property type="project" value="TreeGrafter"/>
</dbReference>
<evidence type="ECO:0000259" key="14">
    <source>
        <dbReference type="PROSITE" id="PS51194"/>
    </source>
</evidence>
<comment type="catalytic activity">
    <reaction evidence="9">
        <text>Couples ATP hydrolysis with the unwinding of duplex DNA by translocating in the 3'-5' direction.</text>
        <dbReference type="EC" id="5.6.2.4"/>
    </reaction>
</comment>
<evidence type="ECO:0000256" key="9">
    <source>
        <dbReference type="ARBA" id="ARBA00034617"/>
    </source>
</evidence>
<dbReference type="Pfam" id="PF16124">
    <property type="entry name" value="RecQ_Zn_bind"/>
    <property type="match status" value="1"/>
</dbReference>
<dbReference type="SMART" id="SM00487">
    <property type="entry name" value="DEXDc"/>
    <property type="match status" value="1"/>
</dbReference>
<dbReference type="GO" id="GO:0003677">
    <property type="term" value="F:DNA binding"/>
    <property type="evidence" value="ECO:0007669"/>
    <property type="project" value="UniProtKB-KW"/>
</dbReference>
<dbReference type="GO" id="GO:0043138">
    <property type="term" value="F:3'-5' DNA helicase activity"/>
    <property type="evidence" value="ECO:0007669"/>
    <property type="project" value="UniProtKB-EC"/>
</dbReference>
<dbReference type="InterPro" id="IPR014001">
    <property type="entry name" value="Helicase_ATP-bd"/>
</dbReference>
<evidence type="ECO:0000313" key="16">
    <source>
        <dbReference type="EMBL" id="PSK82661.1"/>
    </source>
</evidence>
<dbReference type="Proteomes" id="UP000396862">
    <property type="component" value="Unassembled WGS sequence"/>
</dbReference>
<dbReference type="Gene3D" id="3.40.50.300">
    <property type="entry name" value="P-loop containing nucleotide triphosphate hydrolases"/>
    <property type="match status" value="2"/>
</dbReference>
<dbReference type="GO" id="GO:0016787">
    <property type="term" value="F:hydrolase activity"/>
    <property type="evidence" value="ECO:0007669"/>
    <property type="project" value="UniProtKB-KW"/>
</dbReference>
<protein>
    <recommendedName>
        <fullName evidence="11">ATP-dependent DNA helicase RecQ</fullName>
        <ecNumber evidence="10">5.6.2.4</ecNumber>
    </recommendedName>
    <alternativeName>
        <fullName evidence="12">DNA 3'-5' helicase RecQ</fullName>
    </alternativeName>
</protein>
<dbReference type="FunFam" id="3.40.50.300:FF:001389">
    <property type="entry name" value="ATP-dependent DNA helicase RecQ"/>
    <property type="match status" value="1"/>
</dbReference>
<dbReference type="InterPro" id="IPR004589">
    <property type="entry name" value="DNA_helicase_ATP-dep_RecQ"/>
</dbReference>
<name>A0A2P8CCH3_9BACT</name>
<evidence type="ECO:0000313" key="18">
    <source>
        <dbReference type="Proteomes" id="UP000396862"/>
    </source>
</evidence>
<comment type="similarity">
    <text evidence="1">Belongs to the helicase family. RecQ subfamily.</text>
</comment>
<dbReference type="GO" id="GO:0043590">
    <property type="term" value="C:bacterial nucleoid"/>
    <property type="evidence" value="ECO:0007669"/>
    <property type="project" value="TreeGrafter"/>
</dbReference>
<feature type="domain" description="Helicase ATP-binding" evidence="13">
    <location>
        <begin position="25"/>
        <end position="193"/>
    </location>
</feature>
<keyword evidence="7" id="KW-0238">DNA-binding</keyword>
<dbReference type="PROSITE" id="PS51194">
    <property type="entry name" value="HELICASE_CTER"/>
    <property type="match status" value="1"/>
</dbReference>
<gene>
    <name evidence="16" type="ORF">CLV93_10553</name>
    <name evidence="15" type="ORF">JCM18694_17630</name>
</gene>
<proteinExistence type="inferred from homology"/>
<dbReference type="SMART" id="SM00490">
    <property type="entry name" value="HELICc"/>
    <property type="match status" value="1"/>
</dbReference>
<evidence type="ECO:0000256" key="4">
    <source>
        <dbReference type="ARBA" id="ARBA00022801"/>
    </source>
</evidence>
<dbReference type="GO" id="GO:0009378">
    <property type="term" value="F:four-way junction helicase activity"/>
    <property type="evidence" value="ECO:0007669"/>
    <property type="project" value="TreeGrafter"/>
</dbReference>
<keyword evidence="18" id="KW-1185">Reference proteome</keyword>
<dbReference type="Pfam" id="PF00271">
    <property type="entry name" value="Helicase_C"/>
    <property type="match status" value="1"/>
</dbReference>
<reference evidence="15 18" key="2">
    <citation type="submission" date="2019-10" db="EMBL/GenBank/DDBJ databases">
        <title>Prolixibacter strains distinguished by the presence of nitrate reductase genes were adept at nitrate-dependent anaerobic corrosion of metallic iron and carbon steel.</title>
        <authorList>
            <person name="Iino T."/>
            <person name="Shono N."/>
            <person name="Ito K."/>
            <person name="Nakamura R."/>
            <person name="Sueoka K."/>
            <person name="Harayama S."/>
            <person name="Ohkuma M."/>
        </authorList>
    </citation>
    <scope>NUCLEOTIDE SEQUENCE [LARGE SCALE GENOMIC DNA]</scope>
    <source>
        <strain evidence="15 18">MIC1-1</strain>
    </source>
</reference>
<feature type="domain" description="Helicase C-terminal" evidence="14">
    <location>
        <begin position="217"/>
        <end position="363"/>
    </location>
</feature>
<evidence type="ECO:0000256" key="5">
    <source>
        <dbReference type="ARBA" id="ARBA00022806"/>
    </source>
</evidence>
<dbReference type="InterPro" id="IPR036388">
    <property type="entry name" value="WH-like_DNA-bd_sf"/>
</dbReference>
<dbReference type="GO" id="GO:0030894">
    <property type="term" value="C:replisome"/>
    <property type="evidence" value="ECO:0007669"/>
    <property type="project" value="TreeGrafter"/>
</dbReference>
<keyword evidence="5 16" id="KW-0347">Helicase</keyword>
<keyword evidence="3" id="KW-0547">Nucleotide-binding</keyword>
<dbReference type="NCBIfam" id="TIGR00614">
    <property type="entry name" value="recQ_fam"/>
    <property type="match status" value="1"/>
</dbReference>
<dbReference type="PANTHER" id="PTHR13710">
    <property type="entry name" value="DNA HELICASE RECQ FAMILY MEMBER"/>
    <property type="match status" value="1"/>
</dbReference>
<dbReference type="OrthoDB" id="9763310at2"/>
<dbReference type="CDD" id="cd17920">
    <property type="entry name" value="DEXHc_RecQ"/>
    <property type="match status" value="1"/>
</dbReference>
<keyword evidence="2" id="KW-0479">Metal-binding</keyword>
<dbReference type="GO" id="GO:0006281">
    <property type="term" value="P:DNA repair"/>
    <property type="evidence" value="ECO:0007669"/>
    <property type="project" value="TreeGrafter"/>
</dbReference>
<dbReference type="PANTHER" id="PTHR13710:SF105">
    <property type="entry name" value="ATP-DEPENDENT DNA HELICASE Q1"/>
    <property type="match status" value="1"/>
</dbReference>
<dbReference type="SUPFAM" id="SSF52540">
    <property type="entry name" value="P-loop containing nucleoside triphosphate hydrolases"/>
    <property type="match status" value="1"/>
</dbReference>
<accession>A0A2P8CCH3</accession>
<evidence type="ECO:0000256" key="7">
    <source>
        <dbReference type="ARBA" id="ARBA00023125"/>
    </source>
</evidence>
<evidence type="ECO:0000256" key="10">
    <source>
        <dbReference type="ARBA" id="ARBA00034808"/>
    </source>
</evidence>
<evidence type="ECO:0000256" key="6">
    <source>
        <dbReference type="ARBA" id="ARBA00022840"/>
    </source>
</evidence>
<reference evidence="16 17" key="1">
    <citation type="submission" date="2018-03" db="EMBL/GenBank/DDBJ databases">
        <title>Genomic Encyclopedia of Archaeal and Bacterial Type Strains, Phase II (KMG-II): from individual species to whole genera.</title>
        <authorList>
            <person name="Goeker M."/>
        </authorList>
    </citation>
    <scope>NUCLEOTIDE SEQUENCE [LARGE SCALE GENOMIC DNA]</scope>
    <source>
        <strain evidence="16 17">DSM 27267</strain>
    </source>
</reference>